<dbReference type="WBParaSite" id="Gr19_v10_g6483.t1">
    <property type="protein sequence ID" value="Gr19_v10_g6483.t1"/>
    <property type="gene ID" value="Gr19_v10_g6483"/>
</dbReference>
<protein>
    <submittedName>
        <fullName evidence="4">Calpain catalytic domain-containing protein</fullName>
    </submittedName>
</protein>
<feature type="domain" description="Calpain catalytic" evidence="2">
    <location>
        <begin position="12"/>
        <end position="68"/>
    </location>
</feature>
<dbReference type="GO" id="GO:0004198">
    <property type="term" value="F:calcium-dependent cysteine-type endopeptidase activity"/>
    <property type="evidence" value="ECO:0007669"/>
    <property type="project" value="InterPro"/>
</dbReference>
<reference evidence="4" key="1">
    <citation type="submission" date="2022-11" db="UniProtKB">
        <authorList>
            <consortium name="WormBaseParasite"/>
        </authorList>
    </citation>
    <scope>IDENTIFICATION</scope>
</reference>
<proteinExistence type="predicted"/>
<dbReference type="InterPro" id="IPR038765">
    <property type="entry name" value="Papain-like_cys_pep_sf"/>
</dbReference>
<keyword evidence="3" id="KW-1185">Reference proteome</keyword>
<evidence type="ECO:0000256" key="1">
    <source>
        <dbReference type="SAM" id="SignalP"/>
    </source>
</evidence>
<dbReference type="Proteomes" id="UP000887572">
    <property type="component" value="Unplaced"/>
</dbReference>
<dbReference type="AlphaFoldDB" id="A0A914I3A8"/>
<dbReference type="Pfam" id="PF00648">
    <property type="entry name" value="Peptidase_C2"/>
    <property type="match status" value="1"/>
</dbReference>
<evidence type="ECO:0000313" key="3">
    <source>
        <dbReference type="Proteomes" id="UP000887572"/>
    </source>
</evidence>
<dbReference type="InterPro" id="IPR001300">
    <property type="entry name" value="Peptidase_C2_calpain_cat"/>
</dbReference>
<dbReference type="SUPFAM" id="SSF54001">
    <property type="entry name" value="Cysteine proteinases"/>
    <property type="match status" value="1"/>
</dbReference>
<sequence length="133" mass="14592">MGNYCTVAFPTKVFLAILLEKAYAKLCGGSYKAINIGSIREALADFTDGITESAGLEPKNKYVVKKVLIYGAARRMTTIYAAFDSQPLGSTKLAWRANSHSWSNLPYELGQPMQAEIVNGQFCHVSRSCCETL</sequence>
<evidence type="ECO:0000313" key="4">
    <source>
        <dbReference type="WBParaSite" id="Gr19_v10_g6483.t1"/>
    </source>
</evidence>
<evidence type="ECO:0000259" key="2">
    <source>
        <dbReference type="Pfam" id="PF00648"/>
    </source>
</evidence>
<feature type="chain" id="PRO_5036972420" evidence="1">
    <location>
        <begin position="25"/>
        <end position="133"/>
    </location>
</feature>
<name>A0A914I3A8_GLORO</name>
<keyword evidence="1" id="KW-0732">Signal</keyword>
<accession>A0A914I3A8</accession>
<organism evidence="3 4">
    <name type="scientific">Globodera rostochiensis</name>
    <name type="common">Golden nematode worm</name>
    <name type="synonym">Heterodera rostochiensis</name>
    <dbReference type="NCBI Taxonomy" id="31243"/>
    <lineage>
        <taxon>Eukaryota</taxon>
        <taxon>Metazoa</taxon>
        <taxon>Ecdysozoa</taxon>
        <taxon>Nematoda</taxon>
        <taxon>Chromadorea</taxon>
        <taxon>Rhabditida</taxon>
        <taxon>Tylenchina</taxon>
        <taxon>Tylenchomorpha</taxon>
        <taxon>Tylenchoidea</taxon>
        <taxon>Heteroderidae</taxon>
        <taxon>Heteroderinae</taxon>
        <taxon>Globodera</taxon>
    </lineage>
</organism>
<dbReference type="GO" id="GO:0006508">
    <property type="term" value="P:proteolysis"/>
    <property type="evidence" value="ECO:0007669"/>
    <property type="project" value="InterPro"/>
</dbReference>
<feature type="signal peptide" evidence="1">
    <location>
        <begin position="1"/>
        <end position="24"/>
    </location>
</feature>